<dbReference type="Pfam" id="PF01713">
    <property type="entry name" value="Smr"/>
    <property type="match status" value="1"/>
</dbReference>
<keyword evidence="3" id="KW-1185">Reference proteome</keyword>
<sequence>MARALPRPPKQVDLHADAFLHEIDRYEADELLAASIDLLRESLDAAIYWGYAEIRFVHGRGKGVLRQAVYEELAYYRESGAVVRYHPAYHNEDIVVVVIGL</sequence>
<dbReference type="RefSeq" id="WP_320183155.1">
    <property type="nucleotide sequence ID" value="NZ_CP138332.1"/>
</dbReference>
<gene>
    <name evidence="2" type="ORF">ACFS7Y_10790</name>
</gene>
<dbReference type="InterPro" id="IPR002625">
    <property type="entry name" value="Smr_dom"/>
</dbReference>
<comment type="caution">
    <text evidence="2">The sequence shown here is derived from an EMBL/GenBank/DDBJ whole genome shotgun (WGS) entry which is preliminary data.</text>
</comment>
<protein>
    <submittedName>
        <fullName evidence="2">Smr/MutS family protein</fullName>
    </submittedName>
</protein>
<reference evidence="3" key="1">
    <citation type="journal article" date="2019" name="Int. J. Syst. Evol. Microbiol.">
        <title>The Global Catalogue of Microorganisms (GCM) 10K type strain sequencing project: providing services to taxonomists for standard genome sequencing and annotation.</title>
        <authorList>
            <consortium name="The Broad Institute Genomics Platform"/>
            <consortium name="The Broad Institute Genome Sequencing Center for Infectious Disease"/>
            <person name="Wu L."/>
            <person name="Ma J."/>
        </authorList>
    </citation>
    <scope>NUCLEOTIDE SEQUENCE [LARGE SCALE GENOMIC DNA]</scope>
    <source>
        <strain evidence="3">KCTC 22814</strain>
    </source>
</reference>
<accession>A0ABW6BHA4</accession>
<dbReference type="EMBL" id="JBHUPB010000007">
    <property type="protein sequence ID" value="MFD2967879.1"/>
    <property type="molecule type" value="Genomic_DNA"/>
</dbReference>
<proteinExistence type="predicted"/>
<evidence type="ECO:0000313" key="3">
    <source>
        <dbReference type="Proteomes" id="UP001597525"/>
    </source>
</evidence>
<evidence type="ECO:0000313" key="2">
    <source>
        <dbReference type="EMBL" id="MFD2967879.1"/>
    </source>
</evidence>
<organism evidence="2 3">
    <name type="scientific">Sphingobacterium bambusae</name>
    <dbReference type="NCBI Taxonomy" id="662858"/>
    <lineage>
        <taxon>Bacteria</taxon>
        <taxon>Pseudomonadati</taxon>
        <taxon>Bacteroidota</taxon>
        <taxon>Sphingobacteriia</taxon>
        <taxon>Sphingobacteriales</taxon>
        <taxon>Sphingobacteriaceae</taxon>
        <taxon>Sphingobacterium</taxon>
    </lineage>
</organism>
<dbReference type="Proteomes" id="UP001597525">
    <property type="component" value="Unassembled WGS sequence"/>
</dbReference>
<dbReference type="Gene3D" id="3.30.1370.110">
    <property type="match status" value="1"/>
</dbReference>
<dbReference type="InterPro" id="IPR036063">
    <property type="entry name" value="Smr_dom_sf"/>
</dbReference>
<dbReference type="PROSITE" id="PS50828">
    <property type="entry name" value="SMR"/>
    <property type="match status" value="1"/>
</dbReference>
<feature type="domain" description="Smr" evidence="1">
    <location>
        <begin position="1"/>
        <end position="101"/>
    </location>
</feature>
<name>A0ABW6BHA4_9SPHI</name>
<evidence type="ECO:0000259" key="1">
    <source>
        <dbReference type="PROSITE" id="PS50828"/>
    </source>
</evidence>